<evidence type="ECO:0000256" key="6">
    <source>
        <dbReference type="ARBA" id="ARBA00030128"/>
    </source>
</evidence>
<dbReference type="KEGG" id="pmet:G4Y79_17720"/>
<dbReference type="PANTHER" id="PTHR23117">
    <property type="entry name" value="GUANYLATE KINASE-RELATED"/>
    <property type="match status" value="1"/>
</dbReference>
<dbReference type="Pfam" id="PF00625">
    <property type="entry name" value="Guanylate_kin"/>
    <property type="match status" value="1"/>
</dbReference>
<dbReference type="Gene3D" id="3.40.50.300">
    <property type="entry name" value="P-loop containing nucleotide triphosphate hydrolases"/>
    <property type="match status" value="1"/>
</dbReference>
<evidence type="ECO:0000256" key="5">
    <source>
        <dbReference type="ARBA" id="ARBA00022777"/>
    </source>
</evidence>
<name>A0A7S8E711_9CHLR</name>
<reference evidence="8 9" key="1">
    <citation type="submission" date="2020-02" db="EMBL/GenBank/DDBJ databases">
        <authorList>
            <person name="Zheng R.K."/>
            <person name="Sun C.M."/>
        </authorList>
    </citation>
    <scope>NUCLEOTIDE SEQUENCE [LARGE SCALE GENOMIC DNA]</scope>
    <source>
        <strain evidence="9">rifampicinis</strain>
    </source>
</reference>
<evidence type="ECO:0000313" key="9">
    <source>
        <dbReference type="Proteomes" id="UP000594468"/>
    </source>
</evidence>
<dbReference type="PROSITE" id="PS00856">
    <property type="entry name" value="GUANYLATE_KINASE_1"/>
    <property type="match status" value="1"/>
</dbReference>
<dbReference type="AlphaFoldDB" id="A0A7S8E711"/>
<keyword evidence="5 8" id="KW-0418">Kinase</keyword>
<accession>A0A7S8E711</accession>
<dbReference type="GO" id="GO:0005829">
    <property type="term" value="C:cytosol"/>
    <property type="evidence" value="ECO:0007669"/>
    <property type="project" value="TreeGrafter"/>
</dbReference>
<gene>
    <name evidence="8" type="primary">gmk</name>
    <name evidence="8" type="ORF">G4Y79_17720</name>
</gene>
<dbReference type="RefSeq" id="WP_195169588.1">
    <property type="nucleotide sequence ID" value="NZ_CP062983.1"/>
</dbReference>
<dbReference type="FunFam" id="3.30.63.10:FF:000002">
    <property type="entry name" value="Guanylate kinase 1"/>
    <property type="match status" value="1"/>
</dbReference>
<dbReference type="PANTHER" id="PTHR23117:SF13">
    <property type="entry name" value="GUANYLATE KINASE"/>
    <property type="match status" value="1"/>
</dbReference>
<evidence type="ECO:0000256" key="3">
    <source>
        <dbReference type="ARBA" id="ARBA00016296"/>
    </source>
</evidence>
<dbReference type="PROSITE" id="PS50052">
    <property type="entry name" value="GUANYLATE_KINASE_2"/>
    <property type="match status" value="1"/>
</dbReference>
<dbReference type="CDD" id="cd00071">
    <property type="entry name" value="GMPK"/>
    <property type="match status" value="1"/>
</dbReference>
<dbReference type="InterPro" id="IPR027417">
    <property type="entry name" value="P-loop_NTPase"/>
</dbReference>
<evidence type="ECO:0000256" key="4">
    <source>
        <dbReference type="ARBA" id="ARBA00022679"/>
    </source>
</evidence>
<sequence length="209" mass="23843">MVADKDGRGLLFVMVGPGGAGKNTIMSIAIERLDNLSKLITATTRPMRPGEINGVNYQFVDLAQFREMIDRDELLEHQEVTKGKFYGIPRANVDTYLDNGHDLVADIEVLGARILRQTYPSDTVMIFLTVPGNTEEEVLTTLRERMEQRRDNPTVIEERLLRARLLELPFQVECDYVIVNDDIDRTAEELITIIQQERMARRHPSQVTS</sequence>
<evidence type="ECO:0000256" key="2">
    <source>
        <dbReference type="ARBA" id="ARBA00012961"/>
    </source>
</evidence>
<keyword evidence="4 8" id="KW-0808">Transferase</keyword>
<dbReference type="InterPro" id="IPR008144">
    <property type="entry name" value="Guanylate_kin-like_dom"/>
</dbReference>
<dbReference type="SUPFAM" id="SSF52540">
    <property type="entry name" value="P-loop containing nucleoside triphosphate hydrolases"/>
    <property type="match status" value="1"/>
</dbReference>
<evidence type="ECO:0000259" key="7">
    <source>
        <dbReference type="PROSITE" id="PS50052"/>
    </source>
</evidence>
<organism evidence="8 9">
    <name type="scientific">Phototrophicus methaneseepsis</name>
    <dbReference type="NCBI Taxonomy" id="2710758"/>
    <lineage>
        <taxon>Bacteria</taxon>
        <taxon>Bacillati</taxon>
        <taxon>Chloroflexota</taxon>
        <taxon>Candidatus Thermofontia</taxon>
        <taxon>Phototrophicales</taxon>
        <taxon>Phototrophicaceae</taxon>
        <taxon>Phototrophicus</taxon>
    </lineage>
</organism>
<dbReference type="InterPro" id="IPR008145">
    <property type="entry name" value="GK/Ca_channel_bsu"/>
</dbReference>
<protein>
    <recommendedName>
        <fullName evidence="3">Guanylate kinase</fullName>
        <ecNumber evidence="2">2.7.4.8</ecNumber>
    </recommendedName>
    <alternativeName>
        <fullName evidence="6">GMP kinase</fullName>
    </alternativeName>
</protein>
<comment type="similarity">
    <text evidence="1">Belongs to the guanylate kinase family.</text>
</comment>
<evidence type="ECO:0000256" key="1">
    <source>
        <dbReference type="ARBA" id="ARBA00005790"/>
    </source>
</evidence>
<dbReference type="EMBL" id="CP062983">
    <property type="protein sequence ID" value="QPC81515.1"/>
    <property type="molecule type" value="Genomic_DNA"/>
</dbReference>
<dbReference type="GO" id="GO:0004385">
    <property type="term" value="F:GMP kinase activity"/>
    <property type="evidence" value="ECO:0007669"/>
    <property type="project" value="UniProtKB-EC"/>
</dbReference>
<dbReference type="Gene3D" id="3.30.63.10">
    <property type="entry name" value="Guanylate Kinase phosphate binding domain"/>
    <property type="match status" value="1"/>
</dbReference>
<keyword evidence="9" id="KW-1185">Reference proteome</keyword>
<dbReference type="SMART" id="SM00072">
    <property type="entry name" value="GuKc"/>
    <property type="match status" value="1"/>
</dbReference>
<dbReference type="Proteomes" id="UP000594468">
    <property type="component" value="Chromosome"/>
</dbReference>
<dbReference type="InterPro" id="IPR020590">
    <property type="entry name" value="Guanylate_kinase_CS"/>
</dbReference>
<evidence type="ECO:0000313" key="8">
    <source>
        <dbReference type="EMBL" id="QPC81515.1"/>
    </source>
</evidence>
<feature type="domain" description="Guanylate kinase-like" evidence="7">
    <location>
        <begin position="9"/>
        <end position="195"/>
    </location>
</feature>
<proteinExistence type="inferred from homology"/>
<dbReference type="EC" id="2.7.4.8" evidence="2"/>